<comment type="cofactor">
    <cofactor evidence="1">
        <name>Zn(2+)</name>
        <dbReference type="ChEBI" id="CHEBI:29105"/>
    </cofactor>
</comment>
<evidence type="ECO:0000256" key="3">
    <source>
        <dbReference type="ARBA" id="ARBA00022801"/>
    </source>
</evidence>
<protein>
    <submittedName>
        <fullName evidence="6">Hydrolase</fullName>
    </submittedName>
</protein>
<dbReference type="PANTHER" id="PTHR46233">
    <property type="entry name" value="HYDROXYACYLGLUTATHIONE HYDROLASE GLOC"/>
    <property type="match status" value="1"/>
</dbReference>
<gene>
    <name evidence="6" type="ORF">AN926_01580</name>
    <name evidence="7" type="ORF">CSW40_01600</name>
</gene>
<evidence type="ECO:0000256" key="4">
    <source>
        <dbReference type="ARBA" id="ARBA00022833"/>
    </source>
</evidence>
<accession>A0A0N0IRS0</accession>
<reference evidence="6 8" key="1">
    <citation type="submission" date="2015-09" db="EMBL/GenBank/DDBJ databases">
        <title>Draft genome sequence of Thermus scotoductus strain K1 isolated from a geothermal spring in Nagorno-Karabakh, Armenia.</title>
        <authorList>
            <person name="Saghatelyan A."/>
            <person name="Poghosyan L."/>
            <person name="Panosyan H."/>
            <person name="Birkeland N.-K."/>
        </authorList>
    </citation>
    <scope>NUCLEOTIDE SEQUENCE [LARGE SCALE GENOMIC DNA]</scope>
    <source>
        <strain evidence="6 8">K1</strain>
    </source>
</reference>
<dbReference type="Pfam" id="PF00753">
    <property type="entry name" value="Lactamase_B"/>
    <property type="match status" value="1"/>
</dbReference>
<dbReference type="GO" id="GO:0016787">
    <property type="term" value="F:hydrolase activity"/>
    <property type="evidence" value="ECO:0007669"/>
    <property type="project" value="UniProtKB-KW"/>
</dbReference>
<dbReference type="SMART" id="SM00849">
    <property type="entry name" value="Lactamase_B"/>
    <property type="match status" value="1"/>
</dbReference>
<keyword evidence="3 6" id="KW-0378">Hydrolase</keyword>
<dbReference type="InterPro" id="IPR036866">
    <property type="entry name" value="RibonucZ/Hydroxyglut_hydro"/>
</dbReference>
<keyword evidence="4" id="KW-0862">Zinc</keyword>
<dbReference type="InterPro" id="IPR001279">
    <property type="entry name" value="Metallo-B-lactamas"/>
</dbReference>
<evidence type="ECO:0000313" key="8">
    <source>
        <dbReference type="Proteomes" id="UP000053099"/>
    </source>
</evidence>
<dbReference type="RefSeq" id="WP_015718174.1">
    <property type="nucleotide sequence ID" value="NZ_DAHVNI010000030.1"/>
</dbReference>
<dbReference type="GO" id="GO:0046872">
    <property type="term" value="F:metal ion binding"/>
    <property type="evidence" value="ECO:0007669"/>
    <property type="project" value="UniProtKB-KW"/>
</dbReference>
<evidence type="ECO:0000256" key="1">
    <source>
        <dbReference type="ARBA" id="ARBA00001947"/>
    </source>
</evidence>
<dbReference type="Proteomes" id="UP000053099">
    <property type="component" value="Unassembled WGS sequence"/>
</dbReference>
<keyword evidence="2" id="KW-0479">Metal-binding</keyword>
<dbReference type="Proteomes" id="UP000286712">
    <property type="component" value="Unassembled WGS sequence"/>
</dbReference>
<evidence type="ECO:0000313" key="6">
    <source>
        <dbReference type="EMBL" id="KPD32908.1"/>
    </source>
</evidence>
<dbReference type="EMBL" id="PELW01000032">
    <property type="protein sequence ID" value="RTH28074.1"/>
    <property type="molecule type" value="Genomic_DNA"/>
</dbReference>
<dbReference type="AlphaFoldDB" id="A0A0N0IRS0"/>
<reference evidence="7 9" key="2">
    <citation type="journal article" date="2019" name="Extremophiles">
        <title>Biogeography of thermophiles and predominance of Thermus scotoductus in domestic water heaters.</title>
        <authorList>
            <person name="Wilpiszeski R.L."/>
            <person name="Zhang Z."/>
            <person name="House C.H."/>
        </authorList>
    </citation>
    <scope>NUCLEOTIDE SEQUENCE [LARGE SCALE GENOMIC DNA]</scope>
    <source>
        <strain evidence="7 9">27_S27</strain>
    </source>
</reference>
<comment type="caution">
    <text evidence="6">The sequence shown here is derived from an EMBL/GenBank/DDBJ whole genome shotgun (WGS) entry which is preliminary data.</text>
</comment>
<dbReference type="InterPro" id="IPR051453">
    <property type="entry name" value="MBL_Glyoxalase_II"/>
</dbReference>
<organism evidence="6 8">
    <name type="scientific">Thermus scotoductus</name>
    <dbReference type="NCBI Taxonomy" id="37636"/>
    <lineage>
        <taxon>Bacteria</taxon>
        <taxon>Thermotogati</taxon>
        <taxon>Deinococcota</taxon>
        <taxon>Deinococci</taxon>
        <taxon>Thermales</taxon>
        <taxon>Thermaceae</taxon>
        <taxon>Thermus</taxon>
    </lineage>
</organism>
<proteinExistence type="predicted"/>
<name>A0A0N0IRS0_THESC</name>
<dbReference type="CDD" id="cd16322">
    <property type="entry name" value="TTHA1623-like_MBL-fold"/>
    <property type="match status" value="1"/>
</dbReference>
<evidence type="ECO:0000259" key="5">
    <source>
        <dbReference type="SMART" id="SM00849"/>
    </source>
</evidence>
<evidence type="ECO:0000313" key="7">
    <source>
        <dbReference type="EMBL" id="RTH28074.1"/>
    </source>
</evidence>
<evidence type="ECO:0000256" key="2">
    <source>
        <dbReference type="ARBA" id="ARBA00022723"/>
    </source>
</evidence>
<dbReference type="EMBL" id="LJJR01000004">
    <property type="protein sequence ID" value="KPD32908.1"/>
    <property type="molecule type" value="Genomic_DNA"/>
</dbReference>
<sequence>MRVYGLSVGPLQENTYLVEGKEGAVLIDPGDEAERILALLESTGLTPKAILLTHAHFDHVGAVAPLVEALSLPVFLHPLDLPLYRHAAEVARMWGLAIPDPPLPVEPLEEGQVLYGFTVWHLPGHSPGHVAFIHPGEAGEPPRVLSGDLLFQGSIGRYDLPGASREDLFRSLKRLLTLPPQTEVYPGHGPPTTLALEAKTNPFLLGLEWET</sequence>
<evidence type="ECO:0000313" key="9">
    <source>
        <dbReference type="Proteomes" id="UP000286712"/>
    </source>
</evidence>
<dbReference type="SUPFAM" id="SSF56281">
    <property type="entry name" value="Metallo-hydrolase/oxidoreductase"/>
    <property type="match status" value="1"/>
</dbReference>
<dbReference type="PATRIC" id="fig|37636.3.peg.1477"/>
<feature type="domain" description="Metallo-beta-lactamase" evidence="5">
    <location>
        <begin position="12"/>
        <end position="188"/>
    </location>
</feature>
<dbReference type="Gene3D" id="3.60.15.10">
    <property type="entry name" value="Ribonuclease Z/Hydroxyacylglutathione hydrolase-like"/>
    <property type="match status" value="1"/>
</dbReference>
<dbReference type="PANTHER" id="PTHR46233:SF3">
    <property type="entry name" value="HYDROXYACYLGLUTATHIONE HYDROLASE GLOC"/>
    <property type="match status" value="1"/>
</dbReference>